<name>A0AAN9PQQ4_CANGL</name>
<proteinExistence type="predicted"/>
<feature type="repeat" description="ANK" evidence="4">
    <location>
        <begin position="324"/>
        <end position="356"/>
    </location>
</feature>
<feature type="compositionally biased region" description="Polar residues" evidence="5">
    <location>
        <begin position="752"/>
        <end position="761"/>
    </location>
</feature>
<dbReference type="GO" id="GO:0005886">
    <property type="term" value="C:plasma membrane"/>
    <property type="evidence" value="ECO:0007669"/>
    <property type="project" value="UniProtKB-SubCell"/>
</dbReference>
<dbReference type="AlphaFoldDB" id="A0AAN9PQQ4"/>
<feature type="repeat" description="ANK" evidence="4">
    <location>
        <begin position="357"/>
        <end position="389"/>
    </location>
</feature>
<feature type="region of interest" description="Disordered" evidence="5">
    <location>
        <begin position="564"/>
        <end position="586"/>
    </location>
</feature>
<evidence type="ECO:0000256" key="5">
    <source>
        <dbReference type="SAM" id="MobiDB-lite"/>
    </source>
</evidence>
<evidence type="ECO:0000256" key="2">
    <source>
        <dbReference type="ARBA" id="ARBA00022737"/>
    </source>
</evidence>
<evidence type="ECO:0000313" key="6">
    <source>
        <dbReference type="EMBL" id="KAK7306228.1"/>
    </source>
</evidence>
<organism evidence="6 7">
    <name type="scientific">Canavalia gladiata</name>
    <name type="common">Sword bean</name>
    <name type="synonym">Dolichos gladiatus</name>
    <dbReference type="NCBI Taxonomy" id="3824"/>
    <lineage>
        <taxon>Eukaryota</taxon>
        <taxon>Viridiplantae</taxon>
        <taxon>Streptophyta</taxon>
        <taxon>Embryophyta</taxon>
        <taxon>Tracheophyta</taxon>
        <taxon>Spermatophyta</taxon>
        <taxon>Magnoliopsida</taxon>
        <taxon>eudicotyledons</taxon>
        <taxon>Gunneridae</taxon>
        <taxon>Pentapetalae</taxon>
        <taxon>rosids</taxon>
        <taxon>fabids</taxon>
        <taxon>Fabales</taxon>
        <taxon>Fabaceae</taxon>
        <taxon>Papilionoideae</taxon>
        <taxon>50 kb inversion clade</taxon>
        <taxon>NPAAA clade</taxon>
        <taxon>indigoferoid/millettioid clade</taxon>
        <taxon>Phaseoleae</taxon>
        <taxon>Canavalia</taxon>
    </lineage>
</organism>
<comment type="caution">
    <text evidence="6">The sequence shown here is derived from an EMBL/GenBank/DDBJ whole genome shotgun (WGS) entry which is preliminary data.</text>
</comment>
<evidence type="ECO:0000256" key="1">
    <source>
        <dbReference type="ARBA" id="ARBA00004413"/>
    </source>
</evidence>
<feature type="compositionally biased region" description="Low complexity" evidence="5">
    <location>
        <begin position="570"/>
        <end position="586"/>
    </location>
</feature>
<evidence type="ECO:0000313" key="7">
    <source>
        <dbReference type="Proteomes" id="UP001367508"/>
    </source>
</evidence>
<reference evidence="6 7" key="1">
    <citation type="submission" date="2024-01" db="EMBL/GenBank/DDBJ databases">
        <title>The genomes of 5 underutilized Papilionoideae crops provide insights into root nodulation and disease resistanc.</title>
        <authorList>
            <person name="Jiang F."/>
        </authorList>
    </citation>
    <scope>NUCLEOTIDE SEQUENCE [LARGE SCALE GENOMIC DNA]</scope>
    <source>
        <strain evidence="6">LVBAO_FW01</strain>
        <tissue evidence="6">Leaves</tissue>
    </source>
</reference>
<comment type="subcellular location">
    <subcellularLocation>
        <location evidence="1">Cell membrane</location>
        <topology evidence="1">Peripheral membrane protein</topology>
        <orientation evidence="1">Cytoplasmic side</orientation>
    </subcellularLocation>
</comment>
<sequence length="772" mass="85348">MISNLEHDKEDDLICDKEDEHGYDAKDEKRKIRICLGELHHHGLYYLKVSDFQHLRGALSTKPAAISVQQHPHIHIHTLNLTSALTWFHPTPIPLEFNRIRGCNCKLQFAMPPSYFPLRWESTGEQWWYASPIDWAAANGHYDLVVELLHLDPNLLIKLTSLRRIRRLETVWDDEEQFQDVAKCRSQVARNLMLECDTGRGHDNSLIRAGYGGWLLYTAASAGDVDFVQQLLGKYPSLVFGEGEYGVTDILYAAARSNNCDLFNFLLHSALSPTHCGTLIQVEEVFKRDMMNRAIHAASRGGNWEILKQLVGTASSIFANRDAQGCTLLHTAAARGQLQVVRNLLASFDIINLTDAQGNTALHVASYRGHLPVVETLILASPSLALLTNHHGDTFLHTAVAGFTSPGFSRLDKHAELMKQLVGGKIVNMRDIINVKNNDGRTALHVSVIDNIQCEVVELLMSVPSIDLNIGDVDGMTPLDILKQRPRSASSDILIKRLVSAGGISNCHDDAMVGNALCTHHKTHVIGSSPGTSFRIPDAEIFLYTGIENSSDANFDQSSVDSYSCSNELNNSDSPNSPRNKKSNSASYAASRLKLLLRWPKKRETKSATSELEDDDDSLDPFSSSTNLDEFPISLRQRYSQPCSLPNNKRTHSMRTSLPSPSSKLKFTTGLTQGVIQLKPLSAHSTPTPFQQLSVASLSSFNKQKGADILGPSCSNPSIDDATLLLNYKQCSFNKKLMNGYFSFGAQGLAVENSNSSSKSNGDYKRFSSLVT</sequence>
<dbReference type="PANTHER" id="PTHR24186:SF38">
    <property type="entry name" value="ANKYRIN REPEAT FAMILY PROTEIN"/>
    <property type="match status" value="1"/>
</dbReference>
<gene>
    <name evidence="6" type="ORF">VNO77_44154</name>
</gene>
<dbReference type="SUPFAM" id="SSF48403">
    <property type="entry name" value="Ankyrin repeat"/>
    <property type="match status" value="1"/>
</dbReference>
<keyword evidence="3 4" id="KW-0040">ANK repeat</keyword>
<dbReference type="SMART" id="SM00248">
    <property type="entry name" value="ANK"/>
    <property type="match status" value="9"/>
</dbReference>
<feature type="region of interest" description="Disordered" evidence="5">
    <location>
        <begin position="752"/>
        <end position="772"/>
    </location>
</feature>
<accession>A0AAN9PQQ4</accession>
<evidence type="ECO:0000256" key="3">
    <source>
        <dbReference type="ARBA" id="ARBA00023043"/>
    </source>
</evidence>
<dbReference type="PANTHER" id="PTHR24186">
    <property type="entry name" value="PROTEIN PHOSPHATASE 1 REGULATORY SUBUNIT"/>
    <property type="match status" value="1"/>
</dbReference>
<dbReference type="PROSITE" id="PS50297">
    <property type="entry name" value="ANK_REP_REGION"/>
    <property type="match status" value="2"/>
</dbReference>
<feature type="region of interest" description="Disordered" evidence="5">
    <location>
        <begin position="642"/>
        <end position="664"/>
    </location>
</feature>
<dbReference type="EMBL" id="JAYMYQ010000011">
    <property type="protein sequence ID" value="KAK7306228.1"/>
    <property type="molecule type" value="Genomic_DNA"/>
</dbReference>
<keyword evidence="7" id="KW-1185">Reference proteome</keyword>
<dbReference type="Pfam" id="PF12796">
    <property type="entry name" value="Ank_2"/>
    <property type="match status" value="1"/>
</dbReference>
<dbReference type="PROSITE" id="PS50088">
    <property type="entry name" value="ANK_REPEAT"/>
    <property type="match status" value="2"/>
</dbReference>
<protein>
    <submittedName>
        <fullName evidence="6">Uncharacterized protein</fullName>
    </submittedName>
</protein>
<dbReference type="Gene3D" id="1.25.40.20">
    <property type="entry name" value="Ankyrin repeat-containing domain"/>
    <property type="match status" value="1"/>
</dbReference>
<dbReference type="Proteomes" id="UP001367508">
    <property type="component" value="Unassembled WGS sequence"/>
</dbReference>
<evidence type="ECO:0000256" key="4">
    <source>
        <dbReference type="PROSITE-ProRule" id="PRU00023"/>
    </source>
</evidence>
<feature type="region of interest" description="Disordered" evidence="5">
    <location>
        <begin position="604"/>
        <end position="625"/>
    </location>
</feature>
<dbReference type="InterPro" id="IPR002110">
    <property type="entry name" value="Ankyrin_rpt"/>
</dbReference>
<keyword evidence="2" id="KW-0677">Repeat</keyword>
<dbReference type="InterPro" id="IPR036770">
    <property type="entry name" value="Ankyrin_rpt-contain_sf"/>
</dbReference>